<dbReference type="PANTHER" id="PTHR23150">
    <property type="entry name" value="SULFATASE MODIFYING FACTOR 1, 2"/>
    <property type="match status" value="1"/>
</dbReference>
<keyword evidence="3" id="KW-1185">Reference proteome</keyword>
<feature type="non-terminal residue" evidence="2">
    <location>
        <position position="1"/>
    </location>
</feature>
<comment type="caution">
    <text evidence="2">The sequence shown here is derived from an EMBL/GenBank/DDBJ whole genome shotgun (WGS) entry which is preliminary data.</text>
</comment>
<evidence type="ECO:0000313" key="3">
    <source>
        <dbReference type="Proteomes" id="UP001384579"/>
    </source>
</evidence>
<proteinExistence type="predicted"/>
<dbReference type="EMBL" id="JBBLXS010000456">
    <property type="protein sequence ID" value="MEK0187867.1"/>
    <property type="molecule type" value="Genomic_DNA"/>
</dbReference>
<dbReference type="Proteomes" id="UP001384579">
    <property type="component" value="Unassembled WGS sequence"/>
</dbReference>
<organism evidence="2 3">
    <name type="scientific">Microcoleus anatoxicus PTRS2</name>
    <dbReference type="NCBI Taxonomy" id="2705321"/>
    <lineage>
        <taxon>Bacteria</taxon>
        <taxon>Bacillati</taxon>
        <taxon>Cyanobacteriota</taxon>
        <taxon>Cyanophyceae</taxon>
        <taxon>Oscillatoriophycideae</taxon>
        <taxon>Oscillatoriales</taxon>
        <taxon>Microcoleaceae</taxon>
        <taxon>Microcoleus</taxon>
        <taxon>Microcoleus anatoxicus</taxon>
    </lineage>
</organism>
<evidence type="ECO:0000313" key="2">
    <source>
        <dbReference type="EMBL" id="MEK0187867.1"/>
    </source>
</evidence>
<feature type="domain" description="Sulfatase-modifying factor enzyme-like" evidence="1">
    <location>
        <begin position="20"/>
        <end position="245"/>
    </location>
</feature>
<dbReference type="RefSeq" id="WP_340541917.1">
    <property type="nucleotide sequence ID" value="NZ_JBBLXS010000456.1"/>
</dbReference>
<dbReference type="InterPro" id="IPR051043">
    <property type="entry name" value="Sulfatase_Mod_Factor_Kinase"/>
</dbReference>
<dbReference type="InterPro" id="IPR005532">
    <property type="entry name" value="SUMF_dom"/>
</dbReference>
<dbReference type="SUPFAM" id="SSF56436">
    <property type="entry name" value="C-type lectin-like"/>
    <property type="match status" value="1"/>
</dbReference>
<dbReference type="Gene3D" id="3.90.1580.10">
    <property type="entry name" value="paralog of FGE (formylglycine-generating enzyme)"/>
    <property type="match status" value="1"/>
</dbReference>
<reference evidence="2 3" key="1">
    <citation type="journal article" date="2020" name="Harmful Algae">
        <title>Molecular and morphological characterization of a novel dihydroanatoxin-a producing Microcoleus species (cyanobacteria) from the Russian River, California, USA.</title>
        <authorList>
            <person name="Conklin K.Y."/>
            <person name="Stancheva R."/>
            <person name="Otten T.G."/>
            <person name="Fadness R."/>
            <person name="Boyer G.L."/>
            <person name="Read B."/>
            <person name="Zhang X."/>
            <person name="Sheath R.G."/>
        </authorList>
    </citation>
    <scope>NUCLEOTIDE SEQUENCE [LARGE SCALE GENOMIC DNA]</scope>
    <source>
        <strain evidence="2 3">PTRS2</strain>
    </source>
</reference>
<evidence type="ECO:0000259" key="1">
    <source>
        <dbReference type="Pfam" id="PF03781"/>
    </source>
</evidence>
<name>A0ABU8YTR8_9CYAN</name>
<sequence length="249" mass="28052">TEQRQAEYFSENLGRGVNLEMVQIPGGTFMMGSPDNEQGRHDSQSPQHRVTVPTFFAGKYAITQAQWEAVMGNNPSKFKGEKRPVENVSWDDAVEFCKKLSQTTGKKYRLLSEAEWEYACRAHTTTPFHFGETITPELVNYNGNYPYAKASKGLYRQETTDVGSFPPNAFGLYDMHGNVWEWCSDKWHDNYSKAPADGSSWETGTDNNRVQRGGSWLNDAVNCRSANRGWDSAGFRFSNVGFRVALVSA</sequence>
<dbReference type="InterPro" id="IPR042095">
    <property type="entry name" value="SUMF_sf"/>
</dbReference>
<dbReference type="PANTHER" id="PTHR23150:SF19">
    <property type="entry name" value="FORMYLGLYCINE-GENERATING ENZYME"/>
    <property type="match status" value="1"/>
</dbReference>
<protein>
    <submittedName>
        <fullName evidence="2">Formylglycine-generating enzyme family protein</fullName>
    </submittedName>
</protein>
<accession>A0ABU8YTR8</accession>
<gene>
    <name evidence="2" type="ORF">WMG39_23940</name>
</gene>
<dbReference type="Pfam" id="PF03781">
    <property type="entry name" value="FGE-sulfatase"/>
    <property type="match status" value="1"/>
</dbReference>
<dbReference type="InterPro" id="IPR016187">
    <property type="entry name" value="CTDL_fold"/>
</dbReference>